<dbReference type="OrthoDB" id="6287308at2759"/>
<proteinExistence type="predicted"/>
<feature type="compositionally biased region" description="Low complexity" evidence="1">
    <location>
        <begin position="392"/>
        <end position="401"/>
    </location>
</feature>
<gene>
    <name evidence="2" type="ORF">SSLN_LOCUS4528</name>
</gene>
<feature type="region of interest" description="Disordered" evidence="1">
    <location>
        <begin position="2915"/>
        <end position="2953"/>
    </location>
</feature>
<feature type="region of interest" description="Disordered" evidence="1">
    <location>
        <begin position="2980"/>
        <end position="3045"/>
    </location>
</feature>
<keyword evidence="3" id="KW-1185">Reference proteome</keyword>
<evidence type="ECO:0000256" key="1">
    <source>
        <dbReference type="SAM" id="MobiDB-lite"/>
    </source>
</evidence>
<protein>
    <submittedName>
        <fullName evidence="2 4">Uncharacterized protein</fullName>
    </submittedName>
</protein>
<feature type="region of interest" description="Disordered" evidence="1">
    <location>
        <begin position="364"/>
        <end position="414"/>
    </location>
</feature>
<dbReference type="Proteomes" id="UP000275846">
    <property type="component" value="Unassembled WGS sequence"/>
</dbReference>
<feature type="region of interest" description="Disordered" evidence="1">
    <location>
        <begin position="2731"/>
        <end position="2751"/>
    </location>
</feature>
<dbReference type="WBParaSite" id="SSLN_0000468001-mRNA-1">
    <property type="protein sequence ID" value="SSLN_0000468001-mRNA-1"/>
    <property type="gene ID" value="SSLN_0000468001"/>
</dbReference>
<accession>A0A183SJY0</accession>
<feature type="compositionally biased region" description="Acidic residues" evidence="1">
    <location>
        <begin position="1631"/>
        <end position="1640"/>
    </location>
</feature>
<feature type="compositionally biased region" description="Basic and acidic residues" evidence="1">
    <location>
        <begin position="1835"/>
        <end position="1847"/>
    </location>
</feature>
<feature type="compositionally biased region" description="Polar residues" evidence="1">
    <location>
        <begin position="3105"/>
        <end position="3115"/>
    </location>
</feature>
<evidence type="ECO:0000313" key="4">
    <source>
        <dbReference type="WBParaSite" id="SSLN_0000468001-mRNA-1"/>
    </source>
</evidence>
<feature type="region of interest" description="Disordered" evidence="1">
    <location>
        <begin position="1017"/>
        <end position="1042"/>
    </location>
</feature>
<feature type="region of interest" description="Disordered" evidence="1">
    <location>
        <begin position="2405"/>
        <end position="2424"/>
    </location>
</feature>
<feature type="region of interest" description="Disordered" evidence="1">
    <location>
        <begin position="3061"/>
        <end position="3115"/>
    </location>
</feature>
<reference evidence="4" key="1">
    <citation type="submission" date="2016-06" db="UniProtKB">
        <authorList>
            <consortium name="WormBaseParasite"/>
        </authorList>
    </citation>
    <scope>IDENTIFICATION</scope>
</reference>
<feature type="compositionally biased region" description="Polar residues" evidence="1">
    <location>
        <begin position="1823"/>
        <end position="1833"/>
    </location>
</feature>
<feature type="compositionally biased region" description="Pro residues" evidence="1">
    <location>
        <begin position="402"/>
        <end position="411"/>
    </location>
</feature>
<feature type="region of interest" description="Disordered" evidence="1">
    <location>
        <begin position="1620"/>
        <end position="1673"/>
    </location>
</feature>
<feature type="compositionally biased region" description="Low complexity" evidence="1">
    <location>
        <begin position="1655"/>
        <end position="1664"/>
    </location>
</feature>
<evidence type="ECO:0000313" key="3">
    <source>
        <dbReference type="Proteomes" id="UP000275846"/>
    </source>
</evidence>
<reference evidence="2 3" key="2">
    <citation type="submission" date="2018-11" db="EMBL/GenBank/DDBJ databases">
        <authorList>
            <consortium name="Pathogen Informatics"/>
        </authorList>
    </citation>
    <scope>NUCLEOTIDE SEQUENCE [LARGE SCALE GENOMIC DNA]</scope>
    <source>
        <strain evidence="2 3">NST_G2</strain>
    </source>
</reference>
<feature type="compositionally biased region" description="Polar residues" evidence="1">
    <location>
        <begin position="364"/>
        <end position="387"/>
    </location>
</feature>
<feature type="region of interest" description="Disordered" evidence="1">
    <location>
        <begin position="1823"/>
        <end position="1847"/>
    </location>
</feature>
<feature type="compositionally biased region" description="Low complexity" evidence="1">
    <location>
        <begin position="3085"/>
        <end position="3098"/>
    </location>
</feature>
<organism evidence="4">
    <name type="scientific">Schistocephalus solidus</name>
    <name type="common">Tapeworm</name>
    <dbReference type="NCBI Taxonomy" id="70667"/>
    <lineage>
        <taxon>Eukaryota</taxon>
        <taxon>Metazoa</taxon>
        <taxon>Spiralia</taxon>
        <taxon>Lophotrochozoa</taxon>
        <taxon>Platyhelminthes</taxon>
        <taxon>Cestoda</taxon>
        <taxon>Eucestoda</taxon>
        <taxon>Diphyllobothriidea</taxon>
        <taxon>Diphyllobothriidae</taxon>
        <taxon>Schistocephalus</taxon>
    </lineage>
</organism>
<name>A0A183SJY0_SCHSO</name>
<dbReference type="EMBL" id="UYSU01032902">
    <property type="protein sequence ID" value="VDL90913.1"/>
    <property type="molecule type" value="Genomic_DNA"/>
</dbReference>
<evidence type="ECO:0000313" key="2">
    <source>
        <dbReference type="EMBL" id="VDL90913.1"/>
    </source>
</evidence>
<sequence length="3143" mass="342570">MPATTSVLVSTVEYWYLFFSELIYGTFETDRGLLVRQLILQGADLPKRYFISECLRFFFQLILKTGRFCALFRHLNWLLSVCEYLNTLESSAESFHNSDLFNVDKSFLGLVDCQCTLREAVFLANRRLASLVDCVNKTTALSSMTLNEDDLSLDDQSPHDYPTFRRLIEACFNLLHQLADIQGQIWDVCLTRAPTHPISTVSRSGSSSHFFLLHPSLPAACMIDCSHVCPPSPLSVIGVSRGWFFRTAASSTEVGTVIFLFYPACGETRSLDRPHFICQVPDSRATILHVVSHPHSRFFLLLTAEGRLYVWRLPPYPPSDSPPCQSCSSSSYRLAAQRSELEQRTGASRSFLQTLMLSLRSIRQSSANSNDQQDRTPSTFLQAGSHTPKTKPSGSASATRTPPAPPLPSPTRPSWKVDLGKWLIGALEEHSTDGPPPLGSSIEITSLRLTGDDRLMIGTNTGHLLICQIFRSPMQISVLYLAPPPSLLNSLPALSAEKPYSFLGVTGMDNSANCLATIWDPTNLCQSALSHPSDSFPSVVDKIGSETADITSIRSLVAIYSRKKLIGEAVSSRKLTRIAAIASLVAVLNEDGEVYICHIHRLLASSKSSTFMRPSAEFAPRSPTLWTRVAITGTVYAMTTTFPESFVASDSPRSALFTLDSFSYAQADATVPGIVLLSRPGGPETCGGTAFHVSAVDGSVSPLNWIDNSLPGGLEGLEYIDESSCVAWHSLPPVFNTVPKAVTDPQSGHSAPASAELPPAKPFLPLLHPFVVEASQHTFHSLLDFILKALPSALSCEREVTAAISATACNLICSALKLLNIQLMVAKSRSFRLPDALAKKILNLLSSVIEETDRVAQGNLRSNGHVSLRAHAHACLTCGWSLLASHSVASLMASLEDQLSAMSVSRATGATAEPRSSVVIELLLSSLLAHYGEDAAYYADRKVFCPLLRTSAEGAGRLRRLLLNLAARNAGALPVASSVTSAVAQSSEQHALDNTFPLLSKLTKEVFDDTERLIMAEGPATRRNMRARSPTSTSGDQPPSAKCRRLLDGQYASTDRALLPNNDVPKAKGKTRSSHRFNSSSVASTLLALLVAHCHQVSEASIRVLRLTPALSLVYVNGVGVEVAPDLGTSLTPFQTTASHLHLSSCRGLTRILPHLTLNIIWLLKRCLRCLDRPRTHSASRFASDIISNVLPALLGDCSAPALGQVRDEARTLPDLLKYLDEINWRCCSIYRTWVESRPRFLLSCPPSLKLLHQRGIKAISDLKEPVVIHSLVYDFGLLNCAEGRSSASFRSLLSELAPLTARKELDVSCTYDRLPLSIAAREALSSCNVGWVWEGPLQQGSLTLYRVEALLVVAQMYRLRALLHESAYPLATSTAPAAFARFGCLANYRHSCLPTVASLSDGLETPLPAVLKYQQMSEPLSIAPSKDLSGVTEEAHIRLLHILLSDGLDAESRFVLIRFRAWLRAHLPLPKLPTKCSEAELELQQTQIAQDLSYLEQAVMATAVALAYHTGLSKLMTYELLQPSGKVPHLAPLERLLPALSRVVQTLISTHQTTGETYASMLNSLWPRCHFLCTRIEPLFHLGTNSGLGGFTRKSLAFIHHPAVGNLSCRLADTQLSPPLVSDTFQPQHEEDEAEEEKDKDETNQSEASGRQLSTTSPTSTKPPSRPLHSSPFAEESVPVMTSPHLLLEPQAVRSRWHWAFHMVCTAAANVRSPCCFPKKHQDSVSARLYSSLTDPHTRTFLFWAFGKATKAPSAHQVSKYVWTLLQQVPLDVVSFLLTKDSTPEEAMKAFSQEALLMARLPSHLDLVQQNLSLFLTTVKPAQSSPTSQSGDDQPPRAREGPSERTTIKSAMCSLAVAYLLKTPHQSKLLDTTNAWPDFFSRIFGDEMDRILSRFPSHIAETLLNRRLFFLLRLLSALRRQLDLAEDTLLVARLSSALPTVTVEDAEQDVLPKNDPGLLLEDLPNSKNLALAIHILAGALLPTNSERTPLPTTAAALHPRWRTPLSANSGFLLEDFLGLLRRITHLSGSATTQQHNRGLQGHVLKKQADSLLRLFVIALSASARDSQHTEGGEHDDGAGRQSMALRLVTDFLRPWTEPCRGNCLSSLVTDQTKSYTFETVDALSLTLLLVKSTTPPRQHPRQVPYSLRLYRECAYLVLCLLRHACLRFFEATSSPTSTELHNHGAKLSGDNVFTEYLTIILSLYVLRTALIHLPPDPKVGASLWQLLEVGIRQHYYPAFLACKAPIGLHSDGGEVDGKENASLLTGVLEELILLMRILLFASNPKVPQSSSAALPTWWSEGGLAEGMLYRLSVSSADNLVQSSSRWLSVLTVCAFLVGLDERPYIGSLVNFQEPTGTTDEAKFGLVTALTRAQCNSTPLPGSLSTKCDSRPSLSLLILPLESPEACTHSSSSPPPHSPQKLAPLHQPIGLEEGEPAPFSPPITRSVSPCDAKTELAGLLRWSSTLLPSLRSRRPSADGGEGNAGGSPFGDDAHLVACPLQKAIRVVFFPRPLSRIIQTECQRGETGLLTELAHLVVLACVCPDGTHVASMTQLFDDTETSSAVDQLVIGQLLFSMLLRLLHGLVEDLVSLVQNDSFLCQPARHVACASSQNHPPQAFSHFLTLMHSGVQSFSGTKEKDEASSIVNFTKLLLGTGLRPRIAVPPTALRPGVQVKSTYPKRTCFVMEESLLRPVENSRCPSPPSLSCCRGRAADLHQSPIPISASQAIPRLGRINGSDQAGGPPASDPAAEEGYYLPPPISRLLAMGFRLRDILFAIEHLGGPSVQSMVERVDRATSSPPALGRDIDWPALPSIEALIDVMLLLPSSSPSLSLPPPATRPRDSRSPSWIEELCGASGHRPPPSASATAVSNVAALNPRSSTTISTVPTEYYSFFNLQDDEEENMFSGSIDELRAAVNGASEEEEEGDAVWSPVVRSQGSQRSRHAASRWDDDDASPTAFDDVIHHAYSDFTSPSGNACHAAEAVSSSSSSSSPDFLSISPANQPPPEVEVQRTLERRRSQRLQRASSNPSLGRTSPTVTLPPVPPGEAPALSAFCRRLVNRAKTTSSLPPERTDVPENPPSRRLRSTWSASTSPSLATSTRRRQSLKGSPTPSANSLRSFQVAIGDRVQICVHEPRWGWGKVSL</sequence>